<dbReference type="RefSeq" id="WP_092092093.1">
    <property type="nucleotide sequence ID" value="NZ_FOQE01000012.1"/>
</dbReference>
<accession>A0A1I3C236</accession>
<dbReference type="OrthoDB" id="2168785at2"/>
<gene>
    <name evidence="2" type="ORF">SAMN04489868_11226</name>
</gene>
<feature type="coiled-coil region" evidence="1">
    <location>
        <begin position="54"/>
        <end position="120"/>
    </location>
</feature>
<evidence type="ECO:0000313" key="2">
    <source>
        <dbReference type="EMBL" id="SFH68510.1"/>
    </source>
</evidence>
<keyword evidence="1" id="KW-0175">Coiled coil</keyword>
<dbReference type="Proteomes" id="UP000198668">
    <property type="component" value="Unassembled WGS sequence"/>
</dbReference>
<protein>
    <submittedName>
        <fullName evidence="2">Uncharacterized protein</fullName>
    </submittedName>
</protein>
<dbReference type="AlphaFoldDB" id="A0A1I3C236"/>
<reference evidence="2 3" key="1">
    <citation type="submission" date="2016-10" db="EMBL/GenBank/DDBJ databases">
        <authorList>
            <person name="de Groot N.N."/>
        </authorList>
    </citation>
    <scope>NUCLEOTIDE SEQUENCE [LARGE SCALE GENOMIC DNA]</scope>
    <source>
        <strain evidence="2 3">DSM 27630</strain>
    </source>
</reference>
<name>A0A1I3C236_9LACT</name>
<dbReference type="EMBL" id="FOQE01000012">
    <property type="protein sequence ID" value="SFH68510.1"/>
    <property type="molecule type" value="Genomic_DNA"/>
</dbReference>
<evidence type="ECO:0000256" key="1">
    <source>
        <dbReference type="SAM" id="Coils"/>
    </source>
</evidence>
<keyword evidence="3" id="KW-1185">Reference proteome</keyword>
<evidence type="ECO:0000313" key="3">
    <source>
        <dbReference type="Proteomes" id="UP000198668"/>
    </source>
</evidence>
<organism evidence="2 3">
    <name type="scientific">Pisciglobus halotolerans</name>
    <dbReference type="NCBI Taxonomy" id="745365"/>
    <lineage>
        <taxon>Bacteria</taxon>
        <taxon>Bacillati</taxon>
        <taxon>Bacillota</taxon>
        <taxon>Bacilli</taxon>
        <taxon>Lactobacillales</taxon>
        <taxon>Carnobacteriaceae</taxon>
    </lineage>
</organism>
<sequence length="135" mass="15382">MDNFWNSGLPAFLTLVGIIVSAVWGPKTVAKIQGKQKIDEIKTEGDNSAETLYIKNMSVLLTEYKEQVAGFKNELAAVRQEFAEFKEQQEQKAEEYEKKIAFLEIQIEQKDDEIEELEGKIIVKDNIIASLRGEK</sequence>
<proteinExistence type="predicted"/>